<evidence type="ECO:0000313" key="3">
    <source>
        <dbReference type="EMBL" id="MDF3837878.1"/>
    </source>
</evidence>
<gene>
    <name evidence="3" type="ORF">P3W85_33830</name>
</gene>
<keyword evidence="4" id="KW-1185">Reference proteome</keyword>
<reference evidence="3 4" key="1">
    <citation type="submission" date="2023-03" db="EMBL/GenBank/DDBJ databases">
        <title>Draft assemblies of triclosan tolerant bacteria isolated from returned activated sludge.</title>
        <authorList>
            <person name="Van Hamelsveld S."/>
        </authorList>
    </citation>
    <scope>NUCLEOTIDE SEQUENCE [LARGE SCALE GENOMIC DNA]</scope>
    <source>
        <strain evidence="3 4">GW210010_S58</strain>
    </source>
</reference>
<dbReference type="PANTHER" id="PTHR30273">
    <property type="entry name" value="PERIPLASMIC SIGNAL SENSOR AND SIGMA FACTOR ACTIVATOR FECR-RELATED"/>
    <property type="match status" value="1"/>
</dbReference>
<name>A0ABT6AZ33_9BURK</name>
<dbReference type="Proteomes" id="UP001216674">
    <property type="component" value="Unassembled WGS sequence"/>
</dbReference>
<comment type="caution">
    <text evidence="3">The sequence shown here is derived from an EMBL/GenBank/DDBJ whole genome shotgun (WGS) entry which is preliminary data.</text>
</comment>
<evidence type="ECO:0000313" key="4">
    <source>
        <dbReference type="Proteomes" id="UP001216674"/>
    </source>
</evidence>
<dbReference type="Gene3D" id="2.60.120.1440">
    <property type="match status" value="1"/>
</dbReference>
<dbReference type="InterPro" id="IPR012373">
    <property type="entry name" value="Ferrdict_sens_TM"/>
</dbReference>
<protein>
    <submittedName>
        <fullName evidence="3">FecR domain-containing protein</fullName>
    </submittedName>
</protein>
<dbReference type="InterPro" id="IPR032623">
    <property type="entry name" value="FecR_N"/>
</dbReference>
<sequence length="333" mass="36435">MKTPVPLVIDYPVPPDVLREEARIWLSRLVVAEVKQVDLQAFKRWQRTSPAHAEAFEEAKRQWQAMKPVLGELLRSEPKIAARHERMVNGQSLGRRAFLGAAVSVVAAAGIAVAYPPLGMWPSPDEWNAEYRTATGEQRDVALGERVSVILNTQTSIRRQVADGEIVGMELIAGEVAVDLVAARSAFAVVAGTGRSLADSGRFEVRRLEGKVCVTCIEGAVRVEHPAGVRMLQARQQTVYSASAVSGVTNIDVANVSAWRKGELVFRQTPLARVLDEINRYRPGRVVLMAKSRRESPVSGRFPIAVLDEALLQIERTFGLGARSFPGGLLVLS</sequence>
<feature type="domain" description="FecR protein" evidence="1">
    <location>
        <begin position="130"/>
        <end position="222"/>
    </location>
</feature>
<evidence type="ECO:0000259" key="2">
    <source>
        <dbReference type="Pfam" id="PF16220"/>
    </source>
</evidence>
<proteinExistence type="predicted"/>
<dbReference type="RefSeq" id="WP_276267964.1">
    <property type="nucleotide sequence ID" value="NZ_JARJLM010000542.1"/>
</dbReference>
<dbReference type="PANTHER" id="PTHR30273:SF2">
    <property type="entry name" value="PROTEIN FECR"/>
    <property type="match status" value="1"/>
</dbReference>
<feature type="domain" description="FecR N-terminal" evidence="2">
    <location>
        <begin position="20"/>
        <end position="61"/>
    </location>
</feature>
<dbReference type="Pfam" id="PF04773">
    <property type="entry name" value="FecR"/>
    <property type="match status" value="1"/>
</dbReference>
<dbReference type="EMBL" id="JARJLM010000542">
    <property type="protein sequence ID" value="MDF3837878.1"/>
    <property type="molecule type" value="Genomic_DNA"/>
</dbReference>
<accession>A0ABT6AZ33</accession>
<organism evidence="3 4">
    <name type="scientific">Cupriavidus basilensis</name>
    <dbReference type="NCBI Taxonomy" id="68895"/>
    <lineage>
        <taxon>Bacteria</taxon>
        <taxon>Pseudomonadati</taxon>
        <taxon>Pseudomonadota</taxon>
        <taxon>Betaproteobacteria</taxon>
        <taxon>Burkholderiales</taxon>
        <taxon>Burkholderiaceae</taxon>
        <taxon>Cupriavidus</taxon>
    </lineage>
</organism>
<dbReference type="Gene3D" id="3.55.50.30">
    <property type="match status" value="1"/>
</dbReference>
<evidence type="ECO:0000259" key="1">
    <source>
        <dbReference type="Pfam" id="PF04773"/>
    </source>
</evidence>
<dbReference type="Pfam" id="PF16220">
    <property type="entry name" value="DUF4880"/>
    <property type="match status" value="1"/>
</dbReference>
<dbReference type="InterPro" id="IPR006860">
    <property type="entry name" value="FecR"/>
</dbReference>
<dbReference type="PIRSF" id="PIRSF018266">
    <property type="entry name" value="FecR"/>
    <property type="match status" value="1"/>
</dbReference>